<evidence type="ECO:0008006" key="4">
    <source>
        <dbReference type="Google" id="ProtNLM"/>
    </source>
</evidence>
<accession>A0A2S7II30</accession>
<sequence length="108" mass="12440">MKKQLATLFFLALLGTAAQAQKKELQPKTGFWVVEDNLRTKQGSIVRFYAENGTLIYEEKLEDLRLNISRKKVVKRLDATLIQVLNRSRTLPSLPESENYVKVAFKKN</sequence>
<evidence type="ECO:0000313" key="3">
    <source>
        <dbReference type="Proteomes" id="UP000239590"/>
    </source>
</evidence>
<evidence type="ECO:0000313" key="2">
    <source>
        <dbReference type="EMBL" id="PQA55616.1"/>
    </source>
</evidence>
<dbReference type="RefSeq" id="WP_104715077.1">
    <property type="nucleotide sequence ID" value="NZ_PTRA01000004.1"/>
</dbReference>
<gene>
    <name evidence="2" type="ORF">C5O19_19580</name>
</gene>
<dbReference type="Proteomes" id="UP000239590">
    <property type="component" value="Unassembled WGS sequence"/>
</dbReference>
<dbReference type="OrthoDB" id="963863at2"/>
<evidence type="ECO:0000256" key="1">
    <source>
        <dbReference type="SAM" id="SignalP"/>
    </source>
</evidence>
<keyword evidence="3" id="KW-1185">Reference proteome</keyword>
<comment type="caution">
    <text evidence="2">The sequence shown here is derived from an EMBL/GenBank/DDBJ whole genome shotgun (WGS) entry which is preliminary data.</text>
</comment>
<dbReference type="EMBL" id="PTRA01000004">
    <property type="protein sequence ID" value="PQA55616.1"/>
    <property type="molecule type" value="Genomic_DNA"/>
</dbReference>
<dbReference type="AlphaFoldDB" id="A0A2S7II30"/>
<reference evidence="3" key="1">
    <citation type="submission" date="2018-02" db="EMBL/GenBank/DDBJ databases">
        <title>Genome sequencing of Solimonas sp. HR-BB.</title>
        <authorList>
            <person name="Lee Y."/>
            <person name="Jeon C.O."/>
        </authorList>
    </citation>
    <scope>NUCLEOTIDE SEQUENCE [LARGE SCALE GENOMIC DNA]</scope>
    <source>
        <strain evidence="3">HR-U</strain>
    </source>
</reference>
<feature type="signal peptide" evidence="1">
    <location>
        <begin position="1"/>
        <end position="20"/>
    </location>
</feature>
<organism evidence="2 3">
    <name type="scientific">Siphonobacter curvatus</name>
    <dbReference type="NCBI Taxonomy" id="2094562"/>
    <lineage>
        <taxon>Bacteria</taxon>
        <taxon>Pseudomonadati</taxon>
        <taxon>Bacteroidota</taxon>
        <taxon>Cytophagia</taxon>
        <taxon>Cytophagales</taxon>
        <taxon>Cytophagaceae</taxon>
        <taxon>Siphonobacter</taxon>
    </lineage>
</organism>
<name>A0A2S7II30_9BACT</name>
<protein>
    <recommendedName>
        <fullName evidence="4">Lipocalin-like domain-containing protein</fullName>
    </recommendedName>
</protein>
<feature type="chain" id="PRO_5015653225" description="Lipocalin-like domain-containing protein" evidence="1">
    <location>
        <begin position="21"/>
        <end position="108"/>
    </location>
</feature>
<keyword evidence="1" id="KW-0732">Signal</keyword>
<proteinExistence type="predicted"/>